<dbReference type="GO" id="GO:0009887">
    <property type="term" value="P:animal organ morphogenesis"/>
    <property type="evidence" value="ECO:0007669"/>
    <property type="project" value="TreeGrafter"/>
</dbReference>
<feature type="disulfide bond" evidence="12">
    <location>
        <begin position="444"/>
        <end position="458"/>
    </location>
</feature>
<dbReference type="FunFam" id="2.170.300.10:FF:000001">
    <property type="entry name" value="Laminin subunit beta-1"/>
    <property type="match status" value="1"/>
</dbReference>
<feature type="disulfide bond" evidence="12">
    <location>
        <begin position="261"/>
        <end position="270"/>
    </location>
</feature>
<dbReference type="Pfam" id="PF00055">
    <property type="entry name" value="Laminin_N"/>
    <property type="match status" value="1"/>
</dbReference>
<dbReference type="InterPro" id="IPR050440">
    <property type="entry name" value="Laminin/Netrin_ECM"/>
</dbReference>
<feature type="disulfide bond" evidence="12">
    <location>
        <begin position="432"/>
        <end position="441"/>
    </location>
</feature>
<keyword evidence="4" id="KW-0732">Signal</keyword>
<sequence length="1635" mass="183883">MAQCSVMLEKAFFVNKLFLDGWEKLLSDDVLVPNIDSLHNLNRQIKCCTCDSRQPKSQMAHRIENVAPQEGPYRWWQAQKGVENVTVQLDLDRKFQLGDIVLDFKGPRPEAFVIERSTDYGKTWQPYLYLATDCHSSFPGISTKAPSNLQESYCHSLPPIDYYKNVDQKLQFNPLNTYQRVNSPQSYKIDNVADFTNLRMKFTKLAQPRQSENGRGPHAFYGLKEMRIQGSCFCHGHASQCVPSDGTNELSRAEVYSTCVCQHNTAGPNCERCADFYNDHPWRPADESNTNQCQRCDCNNHSERCHFDPAVFEASGMVSGGVCDNCQHYTTGRKCEKCRQFYYRNPLRHITHPEACLRCNCSTNGAEQQGLCNAESGYCMCKANVEGPGCDRCKLGFYGLSASDPKGCKTCNCDSTGTLPGICDKTTGACLCRPGVIGPRCDQCQRGTCNRYPDCQQCHPCFQDLDSKLQGYATLQSGLSRKINIQVGGGDGQVWDPRITGLDMNLKRIREGILYPKTTDSEINNARFSLQANRDSASRIGSNQPTIVDQSTSLTGDLDDLNSRLNSLRGIYITRWDFFQKFYSNIDGSLSTIRSAYDQSGDAMKKVANAEEIVKRSLIIQKRAEDMEGKDQEKNRQDLEHLSRQVQNQPDLTPTAGKVCGSYRTEPCTPEQCDGALCPGPNAVPCSTTVDCRGALPLGKKAESMADTTKAKLNDLNAQIRQATRKIQDTVNEANGMKQTFDQLANQVSTTRPKLEKEIQNTRQFIKQVREFLSAPDMDPAVIQLVSEQVLNMKLPGSIGEIRDKVDQIKAIAGSLPDISRLMETTRSEIGKAKELLQEAERARDQAITFEEKVDGVVDDLGSAQTSLDEARDKIRDLLNNVKDVDNKILQIQDELRPAERTITDMDIQMQNMKPPMDNLRSLINGNDYMANQAQGLAGQAFTEAEARSQEFDILQQQYDKLKQKMKEKQSGQAEGGNAGEPGQRMVALRDNVEGLMQETSFIMNEIQDTEDSLYDGVDELDQKSLTLLGLDQKVKDIRDYILDKVNGKDIALHSQHDAIQIVGKSKDPITLQLETRQSCYHEAHMSDCSTQTDHPWNTLRSFGVSMRPQNGCSPHCNRICESQFMSQGRYHTTEYLPSFPREVEQLRVKTHAENSVLQRISEFTPAHHELDSGLGCTDGSFHQGELSELETEGAEEAGSSPPDRASRTSRSSESLISSELSDLGFYSVGTGEFRSFQKVLERRIRQYRAKTLPGRRAKDFNDKKMERVANDERKHLQILEAIPETLVCQQPLRSKHPNNTASTSAGSEAYNSFLGAPSGQYKKVASPRRRSHDSVTYHTLQTVRSSTCTPKMSVQKDNSCSEWLMNNTWQTSRQFDDQKDSRHGQHVRSAKVPLQRTFLTNYSEKQSSENNNYRKGNPRERKTENICGNPAQRDPLVESDLNHGSTQTRNKTTSCGIQTQTQHPNSYGQCDDTSVKTAALSNQDNLHHDTLSSQEGQSQLIHSTRTQRSQFLKARALRIADERNGMTTDDEARSEIKTGRYWNKAERKRHLASAREHRQKRVSRMERRRSSGNDSTMSSTILEMSQRKLSKMRNKKVLDNWITIQELLTHGSKTGAGGTRDIPLFSPLLSVTTV</sequence>
<feature type="region of interest" description="Disordered" evidence="14">
    <location>
        <begin position="1489"/>
        <end position="1509"/>
    </location>
</feature>
<dbReference type="PANTHER" id="PTHR10574">
    <property type="entry name" value="NETRIN/LAMININ-RELATED"/>
    <property type="match status" value="1"/>
</dbReference>
<dbReference type="GO" id="GO:0043256">
    <property type="term" value="C:laminin complex"/>
    <property type="evidence" value="ECO:0007669"/>
    <property type="project" value="TreeGrafter"/>
</dbReference>
<dbReference type="InterPro" id="IPR008211">
    <property type="entry name" value="Laminin_N"/>
</dbReference>
<dbReference type="CDD" id="cd00055">
    <property type="entry name" value="EGF_Lam"/>
    <property type="match status" value="4"/>
</dbReference>
<evidence type="ECO:0000313" key="18">
    <source>
        <dbReference type="Proteomes" id="UP000886611"/>
    </source>
</evidence>
<feature type="non-terminal residue" evidence="17">
    <location>
        <position position="1"/>
    </location>
</feature>
<feature type="region of interest" description="Disordered" evidence="14">
    <location>
        <begin position="1188"/>
        <end position="1214"/>
    </location>
</feature>
<dbReference type="GO" id="GO:0016477">
    <property type="term" value="P:cell migration"/>
    <property type="evidence" value="ECO:0007669"/>
    <property type="project" value="TreeGrafter"/>
</dbReference>
<feature type="domain" description="Laminin EGF-like" evidence="15">
    <location>
        <begin position="232"/>
        <end position="295"/>
    </location>
</feature>
<feature type="region of interest" description="Disordered" evidence="14">
    <location>
        <begin position="964"/>
        <end position="983"/>
    </location>
</feature>
<keyword evidence="5" id="KW-0677">Repeat</keyword>
<evidence type="ECO:0000313" key="17">
    <source>
        <dbReference type="EMBL" id="KAG2467573.1"/>
    </source>
</evidence>
<feature type="domain" description="Laminin EGF-like" evidence="15">
    <location>
        <begin position="411"/>
        <end position="460"/>
    </location>
</feature>
<dbReference type="Pfam" id="PF00053">
    <property type="entry name" value="EGF_laminin"/>
    <property type="match status" value="3"/>
</dbReference>
<dbReference type="SUPFAM" id="SSF58104">
    <property type="entry name" value="Methyl-accepting chemotaxis protein (MCP) signaling domain"/>
    <property type="match status" value="1"/>
</dbReference>
<evidence type="ECO:0000259" key="15">
    <source>
        <dbReference type="PROSITE" id="PS50027"/>
    </source>
</evidence>
<dbReference type="InterPro" id="IPR002049">
    <property type="entry name" value="LE_dom"/>
</dbReference>
<evidence type="ECO:0000256" key="7">
    <source>
        <dbReference type="ARBA" id="ARBA00022889"/>
    </source>
</evidence>
<dbReference type="Gene3D" id="2.60.120.260">
    <property type="entry name" value="Galactose-binding domain-like"/>
    <property type="match status" value="1"/>
</dbReference>
<dbReference type="SMART" id="SM00180">
    <property type="entry name" value="EGF_Lam"/>
    <property type="match status" value="4"/>
</dbReference>
<dbReference type="PROSITE" id="PS01248">
    <property type="entry name" value="EGF_LAM_1"/>
    <property type="match status" value="1"/>
</dbReference>
<dbReference type="SUPFAM" id="SSF57196">
    <property type="entry name" value="EGF/Laminin"/>
    <property type="match status" value="4"/>
</dbReference>
<proteinExistence type="predicted"/>
<dbReference type="PROSITE" id="PS51117">
    <property type="entry name" value="LAMININ_NTER"/>
    <property type="match status" value="1"/>
</dbReference>
<comment type="subcellular location">
    <subcellularLocation>
        <location evidence="1">Secreted</location>
        <location evidence="1">Extracellular space</location>
        <location evidence="1">Extracellular matrix</location>
        <location evidence="1">Basement membrane</location>
    </subcellularLocation>
</comment>
<feature type="compositionally biased region" description="Polar residues" evidence="14">
    <location>
        <begin position="1402"/>
        <end position="1415"/>
    </location>
</feature>
<protein>
    <submittedName>
        <fullName evidence="17">LAMB3 protein</fullName>
    </submittedName>
</protein>
<dbReference type="InterPro" id="IPR056558">
    <property type="entry name" value="LAMB1-4_helical"/>
</dbReference>
<evidence type="ECO:0000256" key="12">
    <source>
        <dbReference type="PROSITE-ProRule" id="PRU00460"/>
    </source>
</evidence>
<evidence type="ECO:0000256" key="11">
    <source>
        <dbReference type="ARBA" id="ARBA00023292"/>
    </source>
</evidence>
<feature type="disulfide bond" evidence="12">
    <location>
        <begin position="411"/>
        <end position="423"/>
    </location>
</feature>
<feature type="compositionally biased region" description="Polar residues" evidence="14">
    <location>
        <begin position="1443"/>
        <end position="1471"/>
    </location>
</feature>
<dbReference type="GO" id="GO:0007411">
    <property type="term" value="P:axon guidance"/>
    <property type="evidence" value="ECO:0007669"/>
    <property type="project" value="TreeGrafter"/>
</dbReference>
<keyword evidence="9 12" id="KW-1015">Disulfide bond</keyword>
<feature type="region of interest" description="Disordered" evidence="14">
    <location>
        <begin position="1545"/>
        <end position="1578"/>
    </location>
</feature>
<keyword evidence="8 13" id="KW-0175">Coiled coil</keyword>
<comment type="caution">
    <text evidence="12">Lacks conserved residue(s) required for the propagation of feature annotation.</text>
</comment>
<dbReference type="GO" id="GO:0070831">
    <property type="term" value="P:basement membrane assembly"/>
    <property type="evidence" value="ECO:0007669"/>
    <property type="project" value="TreeGrafter"/>
</dbReference>
<feature type="non-terminal residue" evidence="17">
    <location>
        <position position="1635"/>
    </location>
</feature>
<keyword evidence="18" id="KW-1185">Reference proteome</keyword>
<comment type="caution">
    <text evidence="17">The sequence shown here is derived from an EMBL/GenBank/DDBJ whole genome shotgun (WGS) entry which is preliminary data.</text>
</comment>
<feature type="compositionally biased region" description="Basic residues" evidence="14">
    <location>
        <begin position="1547"/>
        <end position="1563"/>
    </location>
</feature>
<dbReference type="PANTHER" id="PTHR10574:SF268">
    <property type="entry name" value="LAMININ SUBUNIT BETA-3"/>
    <property type="match status" value="1"/>
</dbReference>
<name>A0A8X7XG46_POLSE</name>
<evidence type="ECO:0000256" key="4">
    <source>
        <dbReference type="ARBA" id="ARBA00022729"/>
    </source>
</evidence>
<keyword evidence="7" id="KW-0130">Cell adhesion</keyword>
<feature type="compositionally biased region" description="Polar residues" evidence="14">
    <location>
        <begin position="1492"/>
        <end position="1509"/>
    </location>
</feature>
<evidence type="ECO:0000256" key="2">
    <source>
        <dbReference type="ARBA" id="ARBA00022525"/>
    </source>
</evidence>
<dbReference type="Pfam" id="PF24973">
    <property type="entry name" value="EGF_LMN_ATRN"/>
    <property type="match status" value="1"/>
</dbReference>
<evidence type="ECO:0000256" key="13">
    <source>
        <dbReference type="SAM" id="Coils"/>
    </source>
</evidence>
<feature type="region of interest" description="Disordered" evidence="14">
    <location>
        <begin position="1402"/>
        <end position="1471"/>
    </location>
</feature>
<feature type="domain" description="Laminin EGF-like" evidence="15">
    <location>
        <begin position="359"/>
        <end position="410"/>
    </location>
</feature>
<feature type="disulfide bond" evidence="12">
    <location>
        <begin position="326"/>
        <end position="335"/>
    </location>
</feature>
<keyword evidence="2" id="KW-0964">Secreted</keyword>
<feature type="coiled-coil region" evidence="13">
    <location>
        <begin position="823"/>
        <end position="895"/>
    </location>
</feature>
<dbReference type="Gene3D" id="2.170.300.10">
    <property type="entry name" value="Tie2 ligand-binding domain superfamily"/>
    <property type="match status" value="1"/>
</dbReference>
<organism evidence="17 18">
    <name type="scientific">Polypterus senegalus</name>
    <name type="common">Senegal bichir</name>
    <dbReference type="NCBI Taxonomy" id="55291"/>
    <lineage>
        <taxon>Eukaryota</taxon>
        <taxon>Metazoa</taxon>
        <taxon>Chordata</taxon>
        <taxon>Craniata</taxon>
        <taxon>Vertebrata</taxon>
        <taxon>Euteleostomi</taxon>
        <taxon>Actinopterygii</taxon>
        <taxon>Polypteriformes</taxon>
        <taxon>Polypteridae</taxon>
        <taxon>Polypterus</taxon>
    </lineage>
</organism>
<feature type="coiled-coil region" evidence="13">
    <location>
        <begin position="706"/>
        <end position="740"/>
    </location>
</feature>
<keyword evidence="10" id="KW-0325">Glycoprotein</keyword>
<evidence type="ECO:0000256" key="5">
    <source>
        <dbReference type="ARBA" id="ARBA00022737"/>
    </source>
</evidence>
<dbReference type="PROSITE" id="PS50027">
    <property type="entry name" value="EGF_LAM_2"/>
    <property type="match status" value="4"/>
</dbReference>
<dbReference type="GO" id="GO:0034446">
    <property type="term" value="P:substrate adhesion-dependent cell spreading"/>
    <property type="evidence" value="ECO:0007669"/>
    <property type="project" value="TreeGrafter"/>
</dbReference>
<dbReference type="Proteomes" id="UP000886611">
    <property type="component" value="Unassembled WGS sequence"/>
</dbReference>
<accession>A0A8X7XG46</accession>
<feature type="disulfide bond" evidence="12">
    <location>
        <begin position="413"/>
        <end position="430"/>
    </location>
</feature>
<dbReference type="FunFam" id="2.10.25.10:FF:000333">
    <property type="entry name" value="netrin-4 isoform X2"/>
    <property type="match status" value="1"/>
</dbReference>
<dbReference type="SMART" id="SM00136">
    <property type="entry name" value="LamNT"/>
    <property type="match status" value="1"/>
</dbReference>
<reference evidence="17 18" key="1">
    <citation type="journal article" date="2021" name="Cell">
        <title>Tracing the genetic footprints of vertebrate landing in non-teleost ray-finned fishes.</title>
        <authorList>
            <person name="Bi X."/>
            <person name="Wang K."/>
            <person name="Yang L."/>
            <person name="Pan H."/>
            <person name="Jiang H."/>
            <person name="Wei Q."/>
            <person name="Fang M."/>
            <person name="Yu H."/>
            <person name="Zhu C."/>
            <person name="Cai Y."/>
            <person name="He Y."/>
            <person name="Gan X."/>
            <person name="Zeng H."/>
            <person name="Yu D."/>
            <person name="Zhu Y."/>
            <person name="Jiang H."/>
            <person name="Qiu Q."/>
            <person name="Yang H."/>
            <person name="Zhang Y.E."/>
            <person name="Wang W."/>
            <person name="Zhu M."/>
            <person name="He S."/>
            <person name="Zhang G."/>
        </authorList>
    </citation>
    <scope>NUCLEOTIDE SEQUENCE [LARGE SCALE GENOMIC DNA]</scope>
    <source>
        <strain evidence="17">Bchr_013</strain>
    </source>
</reference>
<evidence type="ECO:0000256" key="6">
    <source>
        <dbReference type="ARBA" id="ARBA00022869"/>
    </source>
</evidence>
<dbReference type="FunFam" id="2.10.25.10:FF:000275">
    <property type="entry name" value="usherin"/>
    <property type="match status" value="1"/>
</dbReference>
<dbReference type="EMBL" id="JAATIS010000485">
    <property type="protein sequence ID" value="KAG2467573.1"/>
    <property type="molecule type" value="Genomic_DNA"/>
</dbReference>
<keyword evidence="3" id="KW-0272">Extracellular matrix</keyword>
<feature type="domain" description="Laminin EGF-like" evidence="15">
    <location>
        <begin position="296"/>
        <end position="358"/>
    </location>
</feature>
<evidence type="ECO:0000256" key="8">
    <source>
        <dbReference type="ARBA" id="ARBA00023054"/>
    </source>
</evidence>
<feature type="disulfide bond" evidence="12">
    <location>
        <begin position="381"/>
        <end position="390"/>
    </location>
</feature>
<dbReference type="FunFam" id="2.10.25.10:FF:000135">
    <property type="entry name" value="Laminin subunit beta 4"/>
    <property type="match status" value="1"/>
</dbReference>
<dbReference type="GO" id="GO:0009888">
    <property type="term" value="P:tissue development"/>
    <property type="evidence" value="ECO:0007669"/>
    <property type="project" value="TreeGrafter"/>
</dbReference>
<feature type="domain" description="Laminin N-terminal" evidence="16">
    <location>
        <begin position="1"/>
        <end position="231"/>
    </location>
</feature>
<dbReference type="InterPro" id="IPR056863">
    <property type="entry name" value="LMN_ATRN_NET-like_EGF"/>
</dbReference>
<evidence type="ECO:0000256" key="1">
    <source>
        <dbReference type="ARBA" id="ARBA00004302"/>
    </source>
</evidence>
<gene>
    <name evidence="17" type="primary">Lamb3</name>
    <name evidence="17" type="ORF">GTO96_0015350</name>
</gene>
<evidence type="ECO:0000256" key="10">
    <source>
        <dbReference type="ARBA" id="ARBA00023180"/>
    </source>
</evidence>
<dbReference type="Pfam" id="PF23219">
    <property type="entry name" value="LAMB1"/>
    <property type="match status" value="1"/>
</dbReference>
<evidence type="ECO:0000256" key="9">
    <source>
        <dbReference type="ARBA" id="ARBA00023157"/>
    </source>
</evidence>
<evidence type="ECO:0000256" key="3">
    <source>
        <dbReference type="ARBA" id="ARBA00022530"/>
    </source>
</evidence>
<dbReference type="Gene3D" id="2.10.25.10">
    <property type="entry name" value="Laminin"/>
    <property type="match status" value="2"/>
</dbReference>
<keyword evidence="11 12" id="KW-0424">Laminin EGF-like domain</keyword>
<evidence type="ECO:0000259" key="16">
    <source>
        <dbReference type="PROSITE" id="PS51117"/>
    </source>
</evidence>
<dbReference type="PRINTS" id="PR00011">
    <property type="entry name" value="EGFLAMININ"/>
</dbReference>
<evidence type="ECO:0000256" key="14">
    <source>
        <dbReference type="SAM" id="MobiDB-lite"/>
    </source>
</evidence>
<keyword evidence="6" id="KW-0084">Basement membrane</keyword>